<dbReference type="AlphaFoldDB" id="A0A9P7RBD4"/>
<name>A0A9P7RBD4_9PEZI</name>
<organism evidence="1 2">
    <name type="scientific">Colletotrichum scovillei</name>
    <dbReference type="NCBI Taxonomy" id="1209932"/>
    <lineage>
        <taxon>Eukaryota</taxon>
        <taxon>Fungi</taxon>
        <taxon>Dikarya</taxon>
        <taxon>Ascomycota</taxon>
        <taxon>Pezizomycotina</taxon>
        <taxon>Sordariomycetes</taxon>
        <taxon>Hypocreomycetidae</taxon>
        <taxon>Glomerellales</taxon>
        <taxon>Glomerellaceae</taxon>
        <taxon>Colletotrichum</taxon>
        <taxon>Colletotrichum acutatum species complex</taxon>
    </lineage>
</organism>
<evidence type="ECO:0000313" key="2">
    <source>
        <dbReference type="Proteomes" id="UP000699042"/>
    </source>
</evidence>
<keyword evidence="2" id="KW-1185">Reference proteome</keyword>
<gene>
    <name evidence="1" type="ORF">JMJ77_002468</name>
</gene>
<comment type="caution">
    <text evidence="1">The sequence shown here is derived from an EMBL/GenBank/DDBJ whole genome shotgun (WGS) entry which is preliminary data.</text>
</comment>
<evidence type="ECO:0000313" key="1">
    <source>
        <dbReference type="EMBL" id="KAG7051854.1"/>
    </source>
</evidence>
<dbReference type="Proteomes" id="UP000699042">
    <property type="component" value="Unassembled WGS sequence"/>
</dbReference>
<reference evidence="1" key="1">
    <citation type="submission" date="2021-05" db="EMBL/GenBank/DDBJ databases">
        <title>Comparative genomics of three Colletotrichum scovillei strains and genetic complementation revealed genes involved fungal growth and virulence on chili pepper.</title>
        <authorList>
            <person name="Hsieh D.-K."/>
            <person name="Chuang S.-C."/>
            <person name="Chen C.-Y."/>
            <person name="Chao Y.-T."/>
            <person name="Lu M.-Y.J."/>
            <person name="Lee M.-H."/>
            <person name="Shih M.-C."/>
        </authorList>
    </citation>
    <scope>NUCLEOTIDE SEQUENCE</scope>
    <source>
        <strain evidence="1">Coll-153</strain>
    </source>
</reference>
<accession>A0A9P7RBD4</accession>
<dbReference type="EMBL" id="JAESDN010000004">
    <property type="protein sequence ID" value="KAG7051854.1"/>
    <property type="molecule type" value="Genomic_DNA"/>
</dbReference>
<sequence length="95" mass="10378">MRFVCELADLLRQQGASLPSNCSGLVRPLPVNLAYGESEALRTRSIVCRDDLEYSHWLEVYCSAGPVADRLRVASSQGGLTGLAPQRRPLPATFC</sequence>
<protein>
    <submittedName>
        <fullName evidence="1">Uncharacterized protein</fullName>
    </submittedName>
</protein>
<proteinExistence type="predicted"/>